<dbReference type="NCBIfam" id="NF038128">
    <property type="entry name" value="choice_anch_J"/>
    <property type="match status" value="1"/>
</dbReference>
<feature type="domain" description="Secretion system C-terminal sorting" evidence="3">
    <location>
        <begin position="1071"/>
        <end position="1148"/>
    </location>
</feature>
<comment type="caution">
    <text evidence="4">The sequence shown here is derived from an EMBL/GenBank/DDBJ whole genome shotgun (WGS) entry which is preliminary data.</text>
</comment>
<gene>
    <name evidence="4" type="ORF">IQ05_00003</name>
</gene>
<dbReference type="SUPFAM" id="SSF56219">
    <property type="entry name" value="DNase I-like"/>
    <property type="match status" value="1"/>
</dbReference>
<sequence>MGIVNLQDNYNCNPMKHNYTWNHIMVLFIFFMGFTPNLEAQVTQPTPQDLPFTQNFSTLDATSTTYSAGFQGWKASILPTSSFVTTGTLVGDTPLTASSTAGTTSGNVHNYNGKIGFLNSGSLDLTIALALKTTGKTGIFVEYDAMVIRNPYNGTNNTRINDLVMQYRVGTTDAFVTLSSTLYSSTTTPQTSGTTEQNLQKIRVQLPVDCEDKDVVQIRWISRQASGTGSRPSFAIDNIRVINDVIAPVYATGFPKISDILSTGFDFVTKINEPGKTFYVVLPVGSAAPSIAQIKAGTDATNTIAFKAGLLTITDPEVEYIQSITGLSIGTSYNLYTISEDGSGNTQASSTLLPVTTSSVAVPSIKPTVSNLNFGFVEQNTTSAPLQYDIQAENLSNDITVTATGNYVISKTETGTYANSLNYGANEFTNAALAKVFVKFTPTAIGTVTGTITHQTTGGSNKTVTLTGKGINPYFQDFNDPNVLTNSGWTEYSVAGNNLKWTSTNTRFNSSPAAVQMNGYAENGASKDWLISPVLRLNAFDKFPLLSFYARKFFSGTSLKLMVSTNYDGKSNPDTATWTAIEGDFPTTTGTFKQSQFINLEAYKTNSTYVAWVYESATSGGTDSAEWTIDDVIISNEATFIASNPNLNFGEINPNTTSASQSFIFMAGGFGNITINAPANYELSTDNIVFTTSLVVTAADAVIGKLVYARFVPISKELSISGPLKITGTGLNQEIGSFKGSSLPKTETFDIVTYNLEFFGTDVKDTSGSEFGPTNDVLQIDNVAKVINTMNADVYAVQEVSDDAALETLIQKISVNGKTFAKVVSPVWSRSFQAPDPNFPPQKLVVLYNTQTTTVKKSRVMFSKLYDEVRAGTKTLPNYPSTGDSFYSSGRLPYMVEIETNINGIKKDLTIINLHARANSGSDIARYNMRKYDVELLKDSLDVNYPNANIILLGDYNDDVDQSVIAGNPSSYQKLVEDTARYNTLTLDISKAGAFSYLSSGGFLDHILVSNELTDEYVTNSTVVYDPRNDVPNYVTTTSDHGPVIARFELKADPVLSVNDVLPTNKTIVKMYPNPVSDILNVSMNSFENENVKLQFYNVLGRAIGMPIDLSPKSNRDNSSIDVSQLPTGIYIYSLSVGNKIIQTDKIIKK</sequence>
<feature type="domain" description="Endonuclease/exonuclease/phosphatase" evidence="2">
    <location>
        <begin position="752"/>
        <end position="1041"/>
    </location>
</feature>
<proteinExistence type="predicted"/>
<dbReference type="Pfam" id="PF18962">
    <property type="entry name" value="Por_Secre_tail"/>
    <property type="match status" value="1"/>
</dbReference>
<dbReference type="InterPro" id="IPR036691">
    <property type="entry name" value="Endo/exonu/phosph_ase_sf"/>
</dbReference>
<dbReference type="Proteomes" id="UP000317519">
    <property type="component" value="Unassembled WGS sequence"/>
</dbReference>
<keyword evidence="1" id="KW-0732">Signal</keyword>
<evidence type="ECO:0000313" key="5">
    <source>
        <dbReference type="Proteomes" id="UP000317519"/>
    </source>
</evidence>
<dbReference type="InterPro" id="IPR026444">
    <property type="entry name" value="Secre_tail"/>
</dbReference>
<evidence type="ECO:0000259" key="2">
    <source>
        <dbReference type="Pfam" id="PF03372"/>
    </source>
</evidence>
<evidence type="ECO:0000256" key="1">
    <source>
        <dbReference type="ARBA" id="ARBA00022729"/>
    </source>
</evidence>
<dbReference type="Pfam" id="PF03372">
    <property type="entry name" value="Exo_endo_phos"/>
    <property type="match status" value="1"/>
</dbReference>
<keyword evidence="5" id="KW-1185">Reference proteome</keyword>
<reference evidence="4 5" key="1">
    <citation type="journal article" date="2015" name="Stand. Genomic Sci.">
        <title>Genomic Encyclopedia of Bacterial and Archaeal Type Strains, Phase III: the genomes of soil and plant-associated and newly described type strains.</title>
        <authorList>
            <person name="Whitman W.B."/>
            <person name="Woyke T."/>
            <person name="Klenk H.P."/>
            <person name="Zhou Y."/>
            <person name="Lilburn T.G."/>
            <person name="Beck B.J."/>
            <person name="De Vos P."/>
            <person name="Vandamme P."/>
            <person name="Eisen J.A."/>
            <person name="Garrity G."/>
            <person name="Hugenholtz P."/>
            <person name="Kyrpides N.C."/>
        </authorList>
    </citation>
    <scope>NUCLEOTIDE SEQUENCE [LARGE SCALE GENOMIC DNA]</scope>
    <source>
        <strain evidence="4 5">CGMCC 1.6847</strain>
    </source>
</reference>
<evidence type="ECO:0000313" key="4">
    <source>
        <dbReference type="EMBL" id="TWI03079.1"/>
    </source>
</evidence>
<dbReference type="NCBIfam" id="TIGR04183">
    <property type="entry name" value="Por_Secre_tail"/>
    <property type="match status" value="1"/>
</dbReference>
<dbReference type="Gene3D" id="3.60.10.10">
    <property type="entry name" value="Endonuclease/exonuclease/phosphatase"/>
    <property type="match status" value="1"/>
</dbReference>
<accession>A0ABY3FND4</accession>
<evidence type="ECO:0000259" key="3">
    <source>
        <dbReference type="Pfam" id="PF18962"/>
    </source>
</evidence>
<dbReference type="EMBL" id="VLKO01000001">
    <property type="protein sequence ID" value="TWI03079.1"/>
    <property type="molecule type" value="Genomic_DNA"/>
</dbReference>
<organism evidence="4 5">
    <name type="scientific">Flavobacterium tiangeerense</name>
    <dbReference type="NCBI Taxonomy" id="459471"/>
    <lineage>
        <taxon>Bacteria</taxon>
        <taxon>Pseudomonadati</taxon>
        <taxon>Bacteroidota</taxon>
        <taxon>Flavobacteriia</taxon>
        <taxon>Flavobacteriales</taxon>
        <taxon>Flavobacteriaceae</taxon>
        <taxon>Flavobacterium</taxon>
    </lineage>
</organism>
<protein>
    <submittedName>
        <fullName evidence="4">Secreted protein (Por secretion system target)</fullName>
    </submittedName>
</protein>
<dbReference type="InterPro" id="IPR005135">
    <property type="entry name" value="Endo/exonuclease/phosphatase"/>
</dbReference>
<name>A0ABY3FND4_9FLAO</name>